<accession>A0A164USK3</accession>
<evidence type="ECO:0000313" key="2">
    <source>
        <dbReference type="EMBL" id="KZS11631.1"/>
    </source>
</evidence>
<gene>
    <name evidence="2" type="ORF">APZ42_023533</name>
</gene>
<reference evidence="2 3" key="1">
    <citation type="submission" date="2016-03" db="EMBL/GenBank/DDBJ databases">
        <title>EvidentialGene: Evidence-directed Construction of Genes on Genomes.</title>
        <authorList>
            <person name="Gilbert D.G."/>
            <person name="Choi J.-H."/>
            <person name="Mockaitis K."/>
            <person name="Colbourne J."/>
            <person name="Pfrender M."/>
        </authorList>
    </citation>
    <scope>NUCLEOTIDE SEQUENCE [LARGE SCALE GENOMIC DNA]</scope>
    <source>
        <strain evidence="2 3">Xinb3</strain>
        <tissue evidence="2">Complete organism</tissue>
    </source>
</reference>
<dbReference type="EMBL" id="LRGB01001574">
    <property type="protein sequence ID" value="KZS11631.1"/>
    <property type="molecule type" value="Genomic_DNA"/>
</dbReference>
<organism evidence="2 3">
    <name type="scientific">Daphnia magna</name>
    <dbReference type="NCBI Taxonomy" id="35525"/>
    <lineage>
        <taxon>Eukaryota</taxon>
        <taxon>Metazoa</taxon>
        <taxon>Ecdysozoa</taxon>
        <taxon>Arthropoda</taxon>
        <taxon>Crustacea</taxon>
        <taxon>Branchiopoda</taxon>
        <taxon>Diplostraca</taxon>
        <taxon>Cladocera</taxon>
        <taxon>Anomopoda</taxon>
        <taxon>Daphniidae</taxon>
        <taxon>Daphnia</taxon>
    </lineage>
</organism>
<evidence type="ECO:0000256" key="1">
    <source>
        <dbReference type="SAM" id="MobiDB-lite"/>
    </source>
</evidence>
<dbReference type="AlphaFoldDB" id="A0A164USK3"/>
<comment type="caution">
    <text evidence="2">The sequence shown here is derived from an EMBL/GenBank/DDBJ whole genome shotgun (WGS) entry which is preliminary data.</text>
</comment>
<name>A0A164USK3_9CRUS</name>
<keyword evidence="3" id="KW-1185">Reference proteome</keyword>
<feature type="region of interest" description="Disordered" evidence="1">
    <location>
        <begin position="235"/>
        <end position="324"/>
    </location>
</feature>
<protein>
    <submittedName>
        <fullName evidence="2">Uncharacterized protein</fullName>
    </submittedName>
</protein>
<sequence>MFYGNSPISDHRSSPDYKNRNSFVLLHDWLALHDNVLMLKMFVLLALAGLLSSAWASINLHDGPLLAGETSFTFEVTTSTFEKKTTCYVTSGVVSQCRRKRGMEEKPEVIESYDNLEIAPSAVLGIQPTPVPRAIHRLYPERVSSSFDDTYFKSQNIFRQLAAKGHSNKITVGDCGLSTVNLSQFLACLGMTVQETTTLTATFTETKTVSEGYTIMTIAGCLPVRFPYISCTAVQDGPSTSSIEPTTPETTTGTISVEPTTSETTTGTTSVEPTTSETTTGTTSVEPTTSETTTVTTSVETTTITTDDPSTVTSTSPTSTTTPP</sequence>
<dbReference type="OrthoDB" id="6361352at2759"/>
<evidence type="ECO:0000313" key="3">
    <source>
        <dbReference type="Proteomes" id="UP000076858"/>
    </source>
</evidence>
<proteinExistence type="predicted"/>
<feature type="compositionally biased region" description="Low complexity" evidence="1">
    <location>
        <begin position="237"/>
        <end position="324"/>
    </location>
</feature>
<dbReference type="Proteomes" id="UP000076858">
    <property type="component" value="Unassembled WGS sequence"/>
</dbReference>